<dbReference type="CDD" id="cd06171">
    <property type="entry name" value="Sigma70_r4"/>
    <property type="match status" value="1"/>
</dbReference>
<dbReference type="InterPro" id="IPR013325">
    <property type="entry name" value="RNA_pol_sigma_r2"/>
</dbReference>
<keyword evidence="4" id="KW-0804">Transcription</keyword>
<dbReference type="EMBL" id="BARU01021254">
    <property type="protein sequence ID" value="GAH58526.1"/>
    <property type="molecule type" value="Genomic_DNA"/>
</dbReference>
<keyword evidence="2" id="KW-0805">Transcription regulation</keyword>
<dbReference type="InterPro" id="IPR039425">
    <property type="entry name" value="RNA_pol_sigma-70-like"/>
</dbReference>
<dbReference type="InterPro" id="IPR036388">
    <property type="entry name" value="WH-like_DNA-bd_sf"/>
</dbReference>
<reference evidence="7" key="1">
    <citation type="journal article" date="2014" name="Front. Microbiol.">
        <title>High frequency of phylogenetically diverse reductive dehalogenase-homologous genes in deep subseafloor sedimentary metagenomes.</title>
        <authorList>
            <person name="Kawai M."/>
            <person name="Futagami T."/>
            <person name="Toyoda A."/>
            <person name="Takaki Y."/>
            <person name="Nishi S."/>
            <person name="Hori S."/>
            <person name="Arai W."/>
            <person name="Tsubouchi T."/>
            <person name="Morono Y."/>
            <person name="Uchiyama I."/>
            <person name="Ito T."/>
            <person name="Fujiyama A."/>
            <person name="Inagaki F."/>
            <person name="Takami H."/>
        </authorList>
    </citation>
    <scope>NUCLEOTIDE SEQUENCE</scope>
    <source>
        <strain evidence="7">Expedition CK06-06</strain>
    </source>
</reference>
<evidence type="ECO:0008006" key="8">
    <source>
        <dbReference type="Google" id="ProtNLM"/>
    </source>
</evidence>
<sequence length="224" mass="25884">KVALLNSDDEREGESLERTVIDISASSAGEMKALVQESDEGLVELCLTGEERAFEELVERYNRAMYNYVIRLIGFSEDARDAVQEIFIKAFRSLSKLNPRNKFKSWLYRIAHNHCVDILRRRKPTVALDAKIEDDEGGAYHFQLVDRSADPERRALARETGELLEEAIMELPAVFREVIVLRHLQELSYEEIARIMKMPLGTVKTNIFRGREMLRERLLQRGIS</sequence>
<feature type="domain" description="RNA polymerase sigma factor 70 region 4 type 2" evidence="6">
    <location>
        <begin position="162"/>
        <end position="214"/>
    </location>
</feature>
<comment type="similarity">
    <text evidence="1">Belongs to the sigma-70 factor family. ECF subfamily.</text>
</comment>
<feature type="domain" description="RNA polymerase sigma-70 region 2" evidence="5">
    <location>
        <begin position="57"/>
        <end position="123"/>
    </location>
</feature>
<dbReference type="InterPro" id="IPR013324">
    <property type="entry name" value="RNA_pol_sigma_r3/r4-like"/>
</dbReference>
<dbReference type="GO" id="GO:0006352">
    <property type="term" value="P:DNA-templated transcription initiation"/>
    <property type="evidence" value="ECO:0007669"/>
    <property type="project" value="InterPro"/>
</dbReference>
<dbReference type="SUPFAM" id="SSF88659">
    <property type="entry name" value="Sigma3 and sigma4 domains of RNA polymerase sigma factors"/>
    <property type="match status" value="1"/>
</dbReference>
<evidence type="ECO:0000256" key="4">
    <source>
        <dbReference type="ARBA" id="ARBA00023163"/>
    </source>
</evidence>
<dbReference type="Gene3D" id="1.10.1740.10">
    <property type="match status" value="1"/>
</dbReference>
<dbReference type="InterPro" id="IPR007627">
    <property type="entry name" value="RNA_pol_sigma70_r2"/>
</dbReference>
<dbReference type="GO" id="GO:0003677">
    <property type="term" value="F:DNA binding"/>
    <property type="evidence" value="ECO:0007669"/>
    <property type="project" value="InterPro"/>
</dbReference>
<dbReference type="PANTHER" id="PTHR43133">
    <property type="entry name" value="RNA POLYMERASE ECF-TYPE SIGMA FACTO"/>
    <property type="match status" value="1"/>
</dbReference>
<protein>
    <recommendedName>
        <fullName evidence="8">HTH luxR-type domain-containing protein</fullName>
    </recommendedName>
</protein>
<evidence type="ECO:0000256" key="2">
    <source>
        <dbReference type="ARBA" id="ARBA00023015"/>
    </source>
</evidence>
<dbReference type="NCBIfam" id="TIGR02937">
    <property type="entry name" value="sigma70-ECF"/>
    <property type="match status" value="1"/>
</dbReference>
<dbReference type="AlphaFoldDB" id="X1GKV4"/>
<name>X1GKV4_9ZZZZ</name>
<keyword evidence="3" id="KW-0731">Sigma factor</keyword>
<dbReference type="InterPro" id="IPR013249">
    <property type="entry name" value="RNA_pol_sigma70_r4_t2"/>
</dbReference>
<evidence type="ECO:0000256" key="3">
    <source>
        <dbReference type="ARBA" id="ARBA00023082"/>
    </source>
</evidence>
<dbReference type="Gene3D" id="1.10.10.10">
    <property type="entry name" value="Winged helix-like DNA-binding domain superfamily/Winged helix DNA-binding domain"/>
    <property type="match status" value="1"/>
</dbReference>
<evidence type="ECO:0000259" key="6">
    <source>
        <dbReference type="Pfam" id="PF08281"/>
    </source>
</evidence>
<dbReference type="SUPFAM" id="SSF88946">
    <property type="entry name" value="Sigma2 domain of RNA polymerase sigma factors"/>
    <property type="match status" value="1"/>
</dbReference>
<gene>
    <name evidence="7" type="ORF">S03H2_34800</name>
</gene>
<dbReference type="PANTHER" id="PTHR43133:SF51">
    <property type="entry name" value="RNA POLYMERASE SIGMA FACTOR"/>
    <property type="match status" value="1"/>
</dbReference>
<proteinExistence type="inferred from homology"/>
<dbReference type="InterPro" id="IPR014284">
    <property type="entry name" value="RNA_pol_sigma-70_dom"/>
</dbReference>
<accession>X1GKV4</accession>
<dbReference type="Pfam" id="PF08281">
    <property type="entry name" value="Sigma70_r4_2"/>
    <property type="match status" value="1"/>
</dbReference>
<feature type="non-terminal residue" evidence="7">
    <location>
        <position position="1"/>
    </location>
</feature>
<organism evidence="7">
    <name type="scientific">marine sediment metagenome</name>
    <dbReference type="NCBI Taxonomy" id="412755"/>
    <lineage>
        <taxon>unclassified sequences</taxon>
        <taxon>metagenomes</taxon>
        <taxon>ecological metagenomes</taxon>
    </lineage>
</organism>
<evidence type="ECO:0000259" key="5">
    <source>
        <dbReference type="Pfam" id="PF04542"/>
    </source>
</evidence>
<dbReference type="Pfam" id="PF04542">
    <property type="entry name" value="Sigma70_r2"/>
    <property type="match status" value="1"/>
</dbReference>
<evidence type="ECO:0000256" key="1">
    <source>
        <dbReference type="ARBA" id="ARBA00010641"/>
    </source>
</evidence>
<comment type="caution">
    <text evidence="7">The sequence shown here is derived from an EMBL/GenBank/DDBJ whole genome shotgun (WGS) entry which is preliminary data.</text>
</comment>
<dbReference type="GO" id="GO:0016987">
    <property type="term" value="F:sigma factor activity"/>
    <property type="evidence" value="ECO:0007669"/>
    <property type="project" value="UniProtKB-KW"/>
</dbReference>
<evidence type="ECO:0000313" key="7">
    <source>
        <dbReference type="EMBL" id="GAH58526.1"/>
    </source>
</evidence>